<proteinExistence type="inferred from homology"/>
<dbReference type="InterPro" id="IPR013818">
    <property type="entry name" value="Lipase"/>
</dbReference>
<dbReference type="PANTHER" id="PTHR11610:SF173">
    <property type="entry name" value="LIPASE DOMAIN-CONTAINING PROTEIN-RELATED"/>
    <property type="match status" value="1"/>
</dbReference>
<dbReference type="GO" id="GO:0016042">
    <property type="term" value="P:lipid catabolic process"/>
    <property type="evidence" value="ECO:0007669"/>
    <property type="project" value="TreeGrafter"/>
</dbReference>
<comment type="similarity">
    <text evidence="1">Belongs to the AB hydrolase superfamily. Lipase family.</text>
</comment>
<protein>
    <recommendedName>
        <fullName evidence="2">Lipase domain-containing protein</fullName>
    </recommendedName>
</protein>
<dbReference type="GO" id="GO:0016298">
    <property type="term" value="F:lipase activity"/>
    <property type="evidence" value="ECO:0007669"/>
    <property type="project" value="InterPro"/>
</dbReference>
<evidence type="ECO:0000256" key="1">
    <source>
        <dbReference type="RuleBase" id="RU004262"/>
    </source>
</evidence>
<dbReference type="Pfam" id="PF00151">
    <property type="entry name" value="Lipase"/>
    <property type="match status" value="1"/>
</dbReference>
<dbReference type="GO" id="GO:0005615">
    <property type="term" value="C:extracellular space"/>
    <property type="evidence" value="ECO:0007669"/>
    <property type="project" value="TreeGrafter"/>
</dbReference>
<evidence type="ECO:0000313" key="4">
    <source>
        <dbReference type="Proteomes" id="UP000708208"/>
    </source>
</evidence>
<sequence>GQSLFATAGWKPWRITGLDPARPMFEGEPPDETIDPQDGEYVEIFHTSGGKLGVWNPHGHVDIYVNKGHSPQPGCELEYFRNSELVIST</sequence>
<dbReference type="AlphaFoldDB" id="A0A8J2KKN5"/>
<dbReference type="Proteomes" id="UP000708208">
    <property type="component" value="Unassembled WGS sequence"/>
</dbReference>
<evidence type="ECO:0000259" key="2">
    <source>
        <dbReference type="Pfam" id="PF00151"/>
    </source>
</evidence>
<dbReference type="InterPro" id="IPR000734">
    <property type="entry name" value="TAG_lipase"/>
</dbReference>
<feature type="non-terminal residue" evidence="3">
    <location>
        <position position="1"/>
    </location>
</feature>
<keyword evidence="4" id="KW-1185">Reference proteome</keyword>
<reference evidence="3" key="1">
    <citation type="submission" date="2021-06" db="EMBL/GenBank/DDBJ databases">
        <authorList>
            <person name="Hodson N. C."/>
            <person name="Mongue J. A."/>
            <person name="Jaron S. K."/>
        </authorList>
    </citation>
    <scope>NUCLEOTIDE SEQUENCE</scope>
</reference>
<dbReference type="PANTHER" id="PTHR11610">
    <property type="entry name" value="LIPASE"/>
    <property type="match status" value="1"/>
</dbReference>
<feature type="domain" description="Lipase" evidence="2">
    <location>
        <begin position="14"/>
        <end position="77"/>
    </location>
</feature>
<accession>A0A8J2KKN5</accession>
<name>A0A8J2KKN5_9HEXA</name>
<dbReference type="OrthoDB" id="199913at2759"/>
<organism evidence="3 4">
    <name type="scientific">Allacma fusca</name>
    <dbReference type="NCBI Taxonomy" id="39272"/>
    <lineage>
        <taxon>Eukaryota</taxon>
        <taxon>Metazoa</taxon>
        <taxon>Ecdysozoa</taxon>
        <taxon>Arthropoda</taxon>
        <taxon>Hexapoda</taxon>
        <taxon>Collembola</taxon>
        <taxon>Symphypleona</taxon>
        <taxon>Sminthuridae</taxon>
        <taxon>Allacma</taxon>
    </lineage>
</organism>
<gene>
    <name evidence="3" type="ORF">AFUS01_LOCUS25485</name>
</gene>
<dbReference type="GO" id="GO:0017171">
    <property type="term" value="F:serine hydrolase activity"/>
    <property type="evidence" value="ECO:0007669"/>
    <property type="project" value="TreeGrafter"/>
</dbReference>
<comment type="caution">
    <text evidence="3">The sequence shown here is derived from an EMBL/GenBank/DDBJ whole genome shotgun (WGS) entry which is preliminary data.</text>
</comment>
<evidence type="ECO:0000313" key="3">
    <source>
        <dbReference type="EMBL" id="CAG7786939.1"/>
    </source>
</evidence>
<dbReference type="EMBL" id="CAJVCH010329611">
    <property type="protein sequence ID" value="CAG7786939.1"/>
    <property type="molecule type" value="Genomic_DNA"/>
</dbReference>